<dbReference type="PANTHER" id="PTHR36694:SF11">
    <property type="entry name" value="LP21121P-RELATED"/>
    <property type="match status" value="1"/>
</dbReference>
<dbReference type="EMBL" id="MTYJ01000218">
    <property type="protein sequence ID" value="OWA51222.1"/>
    <property type="molecule type" value="Genomic_DNA"/>
</dbReference>
<keyword evidence="3" id="KW-1185">Reference proteome</keyword>
<evidence type="ECO:0000256" key="1">
    <source>
        <dbReference type="SAM" id="Phobius"/>
    </source>
</evidence>
<accession>A0A9X6NBT9</accession>
<feature type="transmembrane region" description="Helical" evidence="1">
    <location>
        <begin position="148"/>
        <end position="169"/>
    </location>
</feature>
<sequence>MTRVAMRWTRGPSLYAHARTGRDATPRPDKFSKSLRFPDQLVFDNRLDLSYLPIPGASSDKSCSSRNMAGPMKSCLFCSLNTGSYLVVIYTFVLSMMLLAFNTHDFVYARDFVAWTRIASFVFAVALFAAGVALLLGLNKNAKALMNFWLLVFGIYVLFQIAFVIWNIANYLNSYNPIPAEIQASVQTNMILFGILIIVNILCLLAIQSRSYEV</sequence>
<evidence type="ECO:0000313" key="2">
    <source>
        <dbReference type="EMBL" id="OWA51222.1"/>
    </source>
</evidence>
<reference evidence="3" key="1">
    <citation type="submission" date="2017-01" db="EMBL/GenBank/DDBJ databases">
        <title>Comparative genomics of anhydrobiosis in the tardigrade Hypsibius dujardini.</title>
        <authorList>
            <person name="Yoshida Y."/>
            <person name="Koutsovoulos G."/>
            <person name="Laetsch D."/>
            <person name="Stevens L."/>
            <person name="Kumar S."/>
            <person name="Horikawa D."/>
            <person name="Ishino K."/>
            <person name="Komine S."/>
            <person name="Tomita M."/>
            <person name="Blaxter M."/>
            <person name="Arakawa K."/>
        </authorList>
    </citation>
    <scope>NUCLEOTIDE SEQUENCE [LARGE SCALE GENOMIC DNA]</scope>
    <source>
        <strain evidence="3">Z151</strain>
    </source>
</reference>
<keyword evidence="1" id="KW-0472">Membrane</keyword>
<protein>
    <submittedName>
        <fullName evidence="2">Uncharacterized protein</fullName>
    </submittedName>
</protein>
<dbReference type="Proteomes" id="UP000192578">
    <property type="component" value="Unassembled WGS sequence"/>
</dbReference>
<feature type="transmembrane region" description="Helical" evidence="1">
    <location>
        <begin position="112"/>
        <end position="136"/>
    </location>
</feature>
<gene>
    <name evidence="2" type="ORF">BV898_15716</name>
</gene>
<feature type="transmembrane region" description="Helical" evidence="1">
    <location>
        <begin position="75"/>
        <end position="100"/>
    </location>
</feature>
<keyword evidence="1" id="KW-0812">Transmembrane</keyword>
<proteinExistence type="predicted"/>
<name>A0A9X6NBT9_HYPEX</name>
<dbReference type="PANTHER" id="PTHR36694">
    <property type="entry name" value="PASIFLORA 1, ISOFORM A-RELATED"/>
    <property type="match status" value="1"/>
</dbReference>
<organism evidence="2 3">
    <name type="scientific">Hypsibius exemplaris</name>
    <name type="common">Freshwater tardigrade</name>
    <dbReference type="NCBI Taxonomy" id="2072580"/>
    <lineage>
        <taxon>Eukaryota</taxon>
        <taxon>Metazoa</taxon>
        <taxon>Ecdysozoa</taxon>
        <taxon>Tardigrada</taxon>
        <taxon>Eutardigrada</taxon>
        <taxon>Parachela</taxon>
        <taxon>Hypsibioidea</taxon>
        <taxon>Hypsibiidae</taxon>
        <taxon>Hypsibius</taxon>
    </lineage>
</organism>
<dbReference type="AlphaFoldDB" id="A0A9X6NBT9"/>
<feature type="transmembrane region" description="Helical" evidence="1">
    <location>
        <begin position="189"/>
        <end position="207"/>
    </location>
</feature>
<keyword evidence="1" id="KW-1133">Transmembrane helix</keyword>
<evidence type="ECO:0000313" key="3">
    <source>
        <dbReference type="Proteomes" id="UP000192578"/>
    </source>
</evidence>
<comment type="caution">
    <text evidence="2">The sequence shown here is derived from an EMBL/GenBank/DDBJ whole genome shotgun (WGS) entry which is preliminary data.</text>
</comment>